<sequence>MSLLTVVPFIRSSCCCQTYSCRLLAVERNSVRLMKLSKLHMQEGIVQVGGQNPRTTATGAFLRKDSKKPYSHFHKLCEVEDTVIVFTRQTKIGRINITT</sequence>
<dbReference type="Proteomes" id="UP001642487">
    <property type="component" value="Chromosome 1"/>
</dbReference>
<evidence type="ECO:0000313" key="1">
    <source>
        <dbReference type="EMBL" id="CAK9310062.1"/>
    </source>
</evidence>
<reference evidence="1 2" key="1">
    <citation type="submission" date="2024-03" db="EMBL/GenBank/DDBJ databases">
        <authorList>
            <person name="Gkanogiannis A."/>
            <person name="Becerra Lopez-Lavalle L."/>
        </authorList>
    </citation>
    <scope>NUCLEOTIDE SEQUENCE [LARGE SCALE GENOMIC DNA]</scope>
</reference>
<organism evidence="1 2">
    <name type="scientific">Citrullus colocynthis</name>
    <name type="common">colocynth</name>
    <dbReference type="NCBI Taxonomy" id="252529"/>
    <lineage>
        <taxon>Eukaryota</taxon>
        <taxon>Viridiplantae</taxon>
        <taxon>Streptophyta</taxon>
        <taxon>Embryophyta</taxon>
        <taxon>Tracheophyta</taxon>
        <taxon>Spermatophyta</taxon>
        <taxon>Magnoliopsida</taxon>
        <taxon>eudicotyledons</taxon>
        <taxon>Gunneridae</taxon>
        <taxon>Pentapetalae</taxon>
        <taxon>rosids</taxon>
        <taxon>fabids</taxon>
        <taxon>Cucurbitales</taxon>
        <taxon>Cucurbitaceae</taxon>
        <taxon>Benincaseae</taxon>
        <taxon>Citrullus</taxon>
    </lineage>
</organism>
<protein>
    <submittedName>
        <fullName evidence="1">Uncharacterized protein</fullName>
    </submittedName>
</protein>
<dbReference type="EMBL" id="OZ021735">
    <property type="protein sequence ID" value="CAK9310062.1"/>
    <property type="molecule type" value="Genomic_DNA"/>
</dbReference>
<proteinExistence type="predicted"/>
<name>A0ABP0XQU2_9ROSI</name>
<accession>A0ABP0XQU2</accession>
<evidence type="ECO:0000313" key="2">
    <source>
        <dbReference type="Proteomes" id="UP001642487"/>
    </source>
</evidence>
<gene>
    <name evidence="1" type="ORF">CITCOLO1_LOCUS1666</name>
</gene>
<keyword evidence="2" id="KW-1185">Reference proteome</keyword>